<dbReference type="RefSeq" id="XP_011308402.1">
    <property type="nucleotide sequence ID" value="XM_011310100.1"/>
</dbReference>
<dbReference type="InterPro" id="IPR036034">
    <property type="entry name" value="PDZ_sf"/>
</dbReference>
<dbReference type="CTD" id="43809"/>
<dbReference type="Proteomes" id="UP000694866">
    <property type="component" value="Unplaced"/>
</dbReference>
<sequence length="755" mass="86218">MDFVILSINGRDVSNSSHEDAVRYFESAQEPITIQVMRKQTARIISQETTACKLESPEKRKSSCVVSTGVQTDLGGLINEDYVENYYVFEDGEEYDFENEENDGDDVEEAEEFDEIFSNSVDPQQLRDYKLREDVYFEEVTLKKSASTEKLGLTVCYNYSFDRDNSEAAEVYISEIAKDSLAARDGRLREGDQILQVNGKDIESKEQTERVFAHTKNTVVILVSRCLYHQTSSPVFSDNIPAYQNSMIELLLQQQKRQYESSGAGENDHNEGAFRSSPPPVPSHSLSINTTNLNMNTSSSTCSSQNSHSSNKDCPAEKNSNYGETFKESMKKIDELNITGKRRKPREVGSDSEHIYETIPESDTEPIYSSPYESKLNLRRNDVGHDHRSKSSKSSSSIEEKDSSSAYNTGESCHSNPLVLELHKDPRELRGSTLVLCPSDNTYTSTLVSTATCRSRPPPSCDVAENQVIRTIQSSLSAPQFINHQTTPDKEDKKSNSCYYRGTNRHQYQTPYQYYHQPHYQQNVSNNRTSWDNRDKESSGSGIMYTNVDNLEQTMMLQQQIFTQALNRKNVSNKETRVRNSKSRGKFRAPNLTQYHFIGSQQVRQANTLNLPEDKCDPRMEWKVKRRPDGTRYIVRRPVRNRLLGNRTLEISEERAGLTTEDDTVSEIKLGRYWTKDERKRHLEQARLRKQRQATIKHQLKLQQSHEVANCDHVEETNQLRKPMQDPGLINTTKIDDHCGANGKQIVGLLSVTTV</sequence>
<dbReference type="PROSITE" id="PS50106">
    <property type="entry name" value="PDZ"/>
    <property type="match status" value="2"/>
</dbReference>
<keyword evidence="3" id="KW-1185">Reference proteome</keyword>
<feature type="compositionally biased region" description="Basic and acidic residues" evidence="1">
    <location>
        <begin position="346"/>
        <end position="356"/>
    </location>
</feature>
<dbReference type="OrthoDB" id="6270329at2759"/>
<evidence type="ECO:0000313" key="3">
    <source>
        <dbReference type="Proteomes" id="UP000694866"/>
    </source>
</evidence>
<name>A0A9R1TF14_9HYME</name>
<accession>A0A9R1TF14</accession>
<dbReference type="PANTHER" id="PTHR15545:SF8">
    <property type="entry name" value="SLO-INTERACTING PROTEIN 1"/>
    <property type="match status" value="1"/>
</dbReference>
<dbReference type="SMART" id="SM00228">
    <property type="entry name" value="PDZ"/>
    <property type="match status" value="1"/>
</dbReference>
<feature type="compositionally biased region" description="Basic and acidic residues" evidence="1">
    <location>
        <begin position="325"/>
        <end position="335"/>
    </location>
</feature>
<dbReference type="Pfam" id="PF00595">
    <property type="entry name" value="PDZ"/>
    <property type="match status" value="1"/>
</dbReference>
<organism evidence="3 4">
    <name type="scientific">Fopius arisanus</name>
    <dbReference type="NCBI Taxonomy" id="64838"/>
    <lineage>
        <taxon>Eukaryota</taxon>
        <taxon>Metazoa</taxon>
        <taxon>Ecdysozoa</taxon>
        <taxon>Arthropoda</taxon>
        <taxon>Hexapoda</taxon>
        <taxon>Insecta</taxon>
        <taxon>Pterygota</taxon>
        <taxon>Neoptera</taxon>
        <taxon>Endopterygota</taxon>
        <taxon>Hymenoptera</taxon>
        <taxon>Apocrita</taxon>
        <taxon>Ichneumonoidea</taxon>
        <taxon>Braconidae</taxon>
        <taxon>Opiinae</taxon>
        <taxon>Fopius</taxon>
    </lineage>
</organism>
<dbReference type="AlphaFoldDB" id="A0A9R1TF14"/>
<feature type="domain" description="PDZ" evidence="2">
    <location>
        <begin position="139"/>
        <end position="227"/>
    </location>
</feature>
<feature type="domain" description="PDZ" evidence="2">
    <location>
        <begin position="5"/>
        <end position="40"/>
    </location>
</feature>
<dbReference type="InterPro" id="IPR001478">
    <property type="entry name" value="PDZ"/>
</dbReference>
<evidence type="ECO:0000259" key="2">
    <source>
        <dbReference type="PROSITE" id="PS50106"/>
    </source>
</evidence>
<dbReference type="PANTHER" id="PTHR15545">
    <property type="entry name" value="PDZ DOMAIN CONTAINING RING FINGER PROTEIN 3, 4"/>
    <property type="match status" value="1"/>
</dbReference>
<dbReference type="GeneID" id="105269670"/>
<dbReference type="KEGG" id="fas:105269670"/>
<evidence type="ECO:0000313" key="4">
    <source>
        <dbReference type="RefSeq" id="XP_011308402.1"/>
    </source>
</evidence>
<dbReference type="Gene3D" id="2.30.42.10">
    <property type="match status" value="2"/>
</dbReference>
<proteinExistence type="predicted"/>
<gene>
    <name evidence="4" type="primary">Slip1</name>
</gene>
<protein>
    <submittedName>
        <fullName evidence="4">E3 ubiquitin-protein ligase PDZRN3</fullName>
    </submittedName>
</protein>
<dbReference type="SUPFAM" id="SSF50156">
    <property type="entry name" value="PDZ domain-like"/>
    <property type="match status" value="2"/>
</dbReference>
<feature type="compositionally biased region" description="Low complexity" evidence="1">
    <location>
        <begin position="283"/>
        <end position="309"/>
    </location>
</feature>
<evidence type="ECO:0000256" key="1">
    <source>
        <dbReference type="SAM" id="MobiDB-lite"/>
    </source>
</evidence>
<feature type="region of interest" description="Disordered" evidence="1">
    <location>
        <begin position="257"/>
        <end position="413"/>
    </location>
</feature>
<reference evidence="4" key="1">
    <citation type="submission" date="2025-08" db="UniProtKB">
        <authorList>
            <consortium name="RefSeq"/>
        </authorList>
    </citation>
    <scope>IDENTIFICATION</scope>
    <source>
        <strain evidence="4">USDA-PBARC FA_bdor</strain>
        <tissue evidence="4">Whole organism</tissue>
    </source>
</reference>
<dbReference type="InterPro" id="IPR051971">
    <property type="entry name" value="E3_ubiquitin-PDZ_ligase"/>
</dbReference>